<dbReference type="Gene3D" id="3.40.50.1240">
    <property type="entry name" value="Phosphoglycerate mutase-like"/>
    <property type="match status" value="1"/>
</dbReference>
<dbReference type="SMART" id="SM00855">
    <property type="entry name" value="PGAM"/>
    <property type="match status" value="1"/>
</dbReference>
<evidence type="ECO:0000313" key="2">
    <source>
        <dbReference type="Proteomes" id="UP000323565"/>
    </source>
</evidence>
<keyword evidence="2" id="KW-1185">Reference proteome</keyword>
<dbReference type="Proteomes" id="UP000323565">
    <property type="component" value="Chromosome"/>
</dbReference>
<dbReference type="InterPro" id="IPR050275">
    <property type="entry name" value="PGM_Phosphatase"/>
</dbReference>
<organism evidence="1 2">
    <name type="scientific">Dermacoccus abyssi</name>
    <dbReference type="NCBI Taxonomy" id="322596"/>
    <lineage>
        <taxon>Bacteria</taxon>
        <taxon>Bacillati</taxon>
        <taxon>Actinomycetota</taxon>
        <taxon>Actinomycetes</taxon>
        <taxon>Micrococcales</taxon>
        <taxon>Dermacoccaceae</taxon>
        <taxon>Dermacoccus</taxon>
    </lineage>
</organism>
<proteinExistence type="predicted"/>
<protein>
    <submittedName>
        <fullName evidence="1">Histidine phosphatase family protein</fullName>
    </submittedName>
</protein>
<sequence length="398" mass="43081">MSGGVVRQLATAKALPEELVHDEARLPLNSPVEHWYFSPLYSTDSLAAWSLLPPNAFHTPFASSQLMPMTEVVASLPSTEILQSPPACDCIDSRLLDAEASWSSPPALVAAELALEAALLAVVAASFAFSLSSDEQPVTASMPIRAVAARAERVFFIEISPSWCRECFDHGIHRGERGETPHDIAGSVKRMSDLFCPARFFVARHGDAAYETPRGVITEAGGWLTPLGLSQARELGESLRTQNIATVVCSNVARAQETARVAAEMLGVDWTSLPGFEEYRVGELVGQRFGDAGMQRVLAAWMDGDLDAAFPGGESGLDVVNRYREALRDLADQYRGESVLVISHGGVMSLALPRLSANVRNDLARRQYIPNAVPAEVLVDADGFRIEHWPGKADKSVI</sequence>
<dbReference type="EMBL" id="CP043031">
    <property type="protein sequence ID" value="QEH92579.1"/>
    <property type="molecule type" value="Genomic_DNA"/>
</dbReference>
<name>A0ABX5Z9X3_9MICO</name>
<dbReference type="InterPro" id="IPR029033">
    <property type="entry name" value="His_PPase_superfam"/>
</dbReference>
<dbReference type="SUPFAM" id="SSF53254">
    <property type="entry name" value="Phosphoglycerate mutase-like"/>
    <property type="match status" value="1"/>
</dbReference>
<gene>
    <name evidence="1" type="ORF">FV141_02760</name>
</gene>
<dbReference type="CDD" id="cd07067">
    <property type="entry name" value="HP_PGM_like"/>
    <property type="match status" value="1"/>
</dbReference>
<accession>A0ABX5Z9X3</accession>
<reference evidence="1 2" key="1">
    <citation type="submission" date="2019-08" db="EMBL/GenBank/DDBJ databases">
        <title>Dermacoccus abyssi strain HZAU 226, whole genome Nanopore sequencing project.</title>
        <authorList>
            <person name="Guo A."/>
            <person name="Zhang X."/>
            <person name="Ruan Y."/>
            <person name="Liu W."/>
            <person name="Chen Q."/>
            <person name="Gu L."/>
        </authorList>
    </citation>
    <scope>NUCLEOTIDE SEQUENCE [LARGE SCALE GENOMIC DNA]</scope>
    <source>
        <strain evidence="1 2">HZAU 226</strain>
    </source>
</reference>
<dbReference type="PANTHER" id="PTHR48100:SF1">
    <property type="entry name" value="HISTIDINE PHOSPHATASE FAMILY PROTEIN-RELATED"/>
    <property type="match status" value="1"/>
</dbReference>
<dbReference type="Pfam" id="PF00300">
    <property type="entry name" value="His_Phos_1"/>
    <property type="match status" value="1"/>
</dbReference>
<evidence type="ECO:0000313" key="1">
    <source>
        <dbReference type="EMBL" id="QEH92579.1"/>
    </source>
</evidence>
<dbReference type="InterPro" id="IPR013078">
    <property type="entry name" value="His_Pase_superF_clade-1"/>
</dbReference>
<dbReference type="PANTHER" id="PTHR48100">
    <property type="entry name" value="BROAD-SPECIFICITY PHOSPHATASE YOR283W-RELATED"/>
    <property type="match status" value="1"/>
</dbReference>